<keyword evidence="3" id="KW-0479">Metal-binding</keyword>
<dbReference type="SUPFAM" id="SSF48264">
    <property type="entry name" value="Cytochrome P450"/>
    <property type="match status" value="1"/>
</dbReference>
<evidence type="ECO:0008006" key="9">
    <source>
        <dbReference type="Google" id="ProtNLM"/>
    </source>
</evidence>
<evidence type="ECO:0000256" key="1">
    <source>
        <dbReference type="ARBA" id="ARBA00001971"/>
    </source>
</evidence>
<evidence type="ECO:0000313" key="7">
    <source>
        <dbReference type="EMBL" id="KAK9413789.1"/>
    </source>
</evidence>
<dbReference type="Gene3D" id="1.20.58.340">
    <property type="entry name" value="Magnesium transport protein CorA, transmembrane region"/>
    <property type="match status" value="1"/>
</dbReference>
<feature type="compositionally biased region" description="Basic and acidic residues" evidence="5">
    <location>
        <begin position="1302"/>
        <end position="1318"/>
    </location>
</feature>
<dbReference type="PANTHER" id="PTHR24305:SF172">
    <property type="entry name" value="P450, PUTATIVE (EUROFUNG)-RELATED"/>
    <property type="match status" value="1"/>
</dbReference>
<dbReference type="EMBL" id="JARVKF010000434">
    <property type="protein sequence ID" value="KAK9413789.1"/>
    <property type="molecule type" value="Genomic_DNA"/>
</dbReference>
<evidence type="ECO:0000313" key="8">
    <source>
        <dbReference type="Proteomes" id="UP001408356"/>
    </source>
</evidence>
<feature type="transmembrane region" description="Helical" evidence="6">
    <location>
        <begin position="46"/>
        <end position="65"/>
    </location>
</feature>
<protein>
    <recommendedName>
        <fullName evidence="9">Cytochrome P450</fullName>
    </recommendedName>
</protein>
<feature type="transmembrane region" description="Helical" evidence="6">
    <location>
        <begin position="1790"/>
        <end position="1809"/>
    </location>
</feature>
<evidence type="ECO:0000256" key="6">
    <source>
        <dbReference type="SAM" id="Phobius"/>
    </source>
</evidence>
<comment type="caution">
    <text evidence="7">The sequence shown here is derived from an EMBL/GenBank/DDBJ whole genome shotgun (WGS) entry which is preliminary data.</text>
</comment>
<evidence type="ECO:0000256" key="4">
    <source>
        <dbReference type="ARBA" id="ARBA00023004"/>
    </source>
</evidence>
<reference evidence="7 8" key="1">
    <citation type="journal article" date="2024" name="J. Plant Pathol.">
        <title>Sequence and assembly of the genome of Seiridium unicorne, isolate CBS 538.82, causal agent of cypress canker disease.</title>
        <authorList>
            <person name="Scali E."/>
            <person name="Rocca G.D."/>
            <person name="Danti R."/>
            <person name="Garbelotto M."/>
            <person name="Barberini S."/>
            <person name="Baroncelli R."/>
            <person name="Emiliani G."/>
        </authorList>
    </citation>
    <scope>NUCLEOTIDE SEQUENCE [LARGE SCALE GENOMIC DNA]</scope>
    <source>
        <strain evidence="7 8">BM-138-508</strain>
    </source>
</reference>
<evidence type="ECO:0000256" key="5">
    <source>
        <dbReference type="SAM" id="MobiDB-lite"/>
    </source>
</evidence>
<dbReference type="CDD" id="cd11061">
    <property type="entry name" value="CYP67-like"/>
    <property type="match status" value="1"/>
</dbReference>
<keyword evidence="4" id="KW-0408">Iron</keyword>
<gene>
    <name evidence="7" type="ORF">SUNI508_11607</name>
</gene>
<evidence type="ECO:0000256" key="3">
    <source>
        <dbReference type="ARBA" id="ARBA00022723"/>
    </source>
</evidence>
<feature type="transmembrane region" description="Helical" evidence="6">
    <location>
        <begin position="1821"/>
        <end position="1841"/>
    </location>
</feature>
<dbReference type="InterPro" id="IPR050121">
    <property type="entry name" value="Cytochrome_P450_monoxygenase"/>
</dbReference>
<proteinExistence type="predicted"/>
<sequence>MEWPLTPREAVPYGAALIVSCFVYFVLYPVVVYYRDPKGLRRFPNFSPFAGLSNIPFMVLAHGGARSAHLAKLHKKEPVLRTGPNTLSFGSVRAIKDIYGHGTPCTKDESYIVTASSHYHLADVIDKGEHARKRKVLSSAYALKNLESWEYKVADKVERMIAQFDKRCTAPLPAGKHPEPKDLNVDFRMWANFFSLDAIADIGVSERLNLIDMGDDLVEAQNKDGSLFQAKIRDSLYPIARKQSYLVWSYDFYKVIDKLSNIIPFYRQMSKASHGWDGIVLRRGQKRLDRYRAGEKLDDFFQALMEDKNSSPNNLEWGEIIAEINIMMNAGSVTTAIALTNVLYQLIRNPKILARLQEEIDAVLDADEVVAPYDKVKHLPYLKACLDESLRLFPPTPHGLPRKTPPEGWSVMGHFIPGNTTVSISAFVAHRDETVFHDAESYIPERWLGEEGKNLQTSFITFSAGARGCIGRNISYLEQAVLLASVVHRYDFALGRGFELKREETMNHILGDMPVKPRGSAYDISANSKPIGQCFTTSETANPAISSDLGVDGFTASLTSHHMLLQVTAPDPHCGLVFVRGRFANNAGSILARAQGSIYRKSRDLFGTRLARATHDSDIEYSATKAQGWINLRWPYVHYELKRKNMPGDRDTGSLEQITFVRDGVVFQAIRVKWGSESSVGGCDHDDDPDVRDTVTINLQTGGRVRFGCPCSATRPPKSDNFDIRVDNEASKVLTCISSKYERRLETQLFVNGISEGFNHMSATFENAEAADTTTIHALEVSKGQPTDIVYALAIRGVNDPQLSAQSVPFDDIEDYLGIGWASTNMIDRLWTAACSPNYEGAEAVEGCAIGRGVEQILGVAAIPLCPKGVKLGWGEEGPQLSQKKDWAPESFEIALVQTIMTAQFIDIQSTFFQIRLLVKAHNFIASRHLEIDLLEDTQPLENIRANYLRRIRRALEAALGWLVNTDFRRSRILPGVSSLGSNHHQGPSPRRQDECDRAKADASFDQDYNRSCYATIAVWYVMKHCASAVSNEFKTRILSPKLASAYQSVQSRAARDKEPTPKNDILQWYHMSTLLLICDQTIETEDSGTMRLFEKAKIDRQELLHTQQRFQRYASRLKPGKMDYYSSKHEELDRVVLLGEELGLESLDREAAASAHIVSRARQTKARLEARRRTPRFNQGPTAWNARHEPLNSPWELVCTNHELYLRIASESNIESVRQRVFEYMTSDYSFMASWDISDGDMIAKWWDFEPGAIICATIIDLKTEGRLPSAALEAPTEPNIKHSIGELPSQADLALHQPDHSEWLDPHNRHNQESPRGHQAKQFLGTNESGRPFEWIDYKPRSEFHPVWWTHSLDDTPEFYEVKQTRNVYERHNFIKYLETRRSRNVVEDAIYAEVNIREKIEPIDLQALSCFDLCLTDQSDLRLQDVKAPSEPTVPAVKLHYSLLMLRLRDSLVDLDVKHRILFARKCTPSLVGAMVYLWHPEALNAIDSYFGTTSRFMESREGLSWTTSINISHWVLSKCTTQDIERSSFYEGRKNGEFPPNSIAKIRATKKQLKHAVYPRSEYAIEEQSSLLVVTGDSFGHLWICSLWSSLTNSDTVRSVVGGAVRRVQQKFIHQQNTGRCLVFLVLLGHLCEKLADEYENILERLDAVVGLGEEVLLQGIDWASNEAIEKLKKMLWGLEALRAFDERLSASIHQIQRAREAMERTGSKDSNSRNTDLLHEYQQVIDAFTKRFDMLSDVDLRTKLKIKQVTGLRDGISTVTNVEDSQATLKNADITVRQGNNIRTLTYITIAYLPIGFVTGLFSIDYVQFMQHAGDVTFAVLMTVAILVTYTVALFLQDIIDKWSNLTVRKHKTRGDSNPRLTSDLTEPRKVLSMMV</sequence>
<dbReference type="PANTHER" id="PTHR24305">
    <property type="entry name" value="CYTOCHROME P450"/>
    <property type="match status" value="1"/>
</dbReference>
<organism evidence="7 8">
    <name type="scientific">Seiridium unicorne</name>
    <dbReference type="NCBI Taxonomy" id="138068"/>
    <lineage>
        <taxon>Eukaryota</taxon>
        <taxon>Fungi</taxon>
        <taxon>Dikarya</taxon>
        <taxon>Ascomycota</taxon>
        <taxon>Pezizomycotina</taxon>
        <taxon>Sordariomycetes</taxon>
        <taxon>Xylariomycetidae</taxon>
        <taxon>Amphisphaeriales</taxon>
        <taxon>Sporocadaceae</taxon>
        <taxon>Seiridium</taxon>
    </lineage>
</organism>
<accession>A0ABR2UHE1</accession>
<keyword evidence="2" id="KW-0349">Heme</keyword>
<dbReference type="PRINTS" id="PR00385">
    <property type="entry name" value="P450"/>
</dbReference>
<dbReference type="Pfam" id="PF00067">
    <property type="entry name" value="p450"/>
    <property type="match status" value="1"/>
</dbReference>
<name>A0ABR2UHE1_9PEZI</name>
<evidence type="ECO:0000256" key="2">
    <source>
        <dbReference type="ARBA" id="ARBA00022617"/>
    </source>
</evidence>
<dbReference type="PROSITE" id="PS00086">
    <property type="entry name" value="CYTOCHROME_P450"/>
    <property type="match status" value="1"/>
</dbReference>
<dbReference type="InterPro" id="IPR017972">
    <property type="entry name" value="Cyt_P450_CS"/>
</dbReference>
<feature type="transmembrane region" description="Helical" evidence="6">
    <location>
        <begin position="12"/>
        <end position="34"/>
    </location>
</feature>
<dbReference type="Proteomes" id="UP001408356">
    <property type="component" value="Unassembled WGS sequence"/>
</dbReference>
<feature type="region of interest" description="Disordered" evidence="5">
    <location>
        <begin position="1302"/>
        <end position="1325"/>
    </location>
</feature>
<dbReference type="InterPro" id="IPR002401">
    <property type="entry name" value="Cyt_P450_E_grp-I"/>
</dbReference>
<keyword evidence="6" id="KW-0472">Membrane</keyword>
<keyword evidence="8" id="KW-1185">Reference proteome</keyword>
<dbReference type="Gene3D" id="1.10.630.10">
    <property type="entry name" value="Cytochrome P450"/>
    <property type="match status" value="1"/>
</dbReference>
<keyword evidence="6" id="KW-1133">Transmembrane helix</keyword>
<dbReference type="InterPro" id="IPR036396">
    <property type="entry name" value="Cyt_P450_sf"/>
</dbReference>
<dbReference type="PRINTS" id="PR00463">
    <property type="entry name" value="EP450I"/>
</dbReference>
<keyword evidence="6" id="KW-0812">Transmembrane</keyword>
<dbReference type="InterPro" id="IPR001128">
    <property type="entry name" value="Cyt_P450"/>
</dbReference>
<comment type="cofactor">
    <cofactor evidence="1">
        <name>heme</name>
        <dbReference type="ChEBI" id="CHEBI:30413"/>
    </cofactor>
</comment>